<evidence type="ECO:0000313" key="2">
    <source>
        <dbReference type="Proteomes" id="UP001525379"/>
    </source>
</evidence>
<dbReference type="EMBL" id="JALXSQ010000018">
    <property type="protein sequence ID" value="MCT2042880.1"/>
    <property type="molecule type" value="Genomic_DNA"/>
</dbReference>
<gene>
    <name evidence="1" type="ORF">M3D15_05975</name>
</gene>
<proteinExistence type="predicted"/>
<protein>
    <recommendedName>
        <fullName evidence="3">DUF935 family protein</fullName>
    </recommendedName>
</protein>
<dbReference type="RefSeq" id="WP_066082332.1">
    <property type="nucleotide sequence ID" value="NZ_JAFDPW010000001.1"/>
</dbReference>
<name>A0ABT2HX49_9MICO</name>
<accession>A0ABT2HX49</accession>
<dbReference type="Proteomes" id="UP001525379">
    <property type="component" value="Unassembled WGS sequence"/>
</dbReference>
<reference evidence="1 2" key="1">
    <citation type="submission" date="2022-04" db="EMBL/GenBank/DDBJ databases">
        <title>Human microbiome associated bacterial genomes.</title>
        <authorList>
            <person name="Sandstrom S."/>
            <person name="Salamzade R."/>
            <person name="Kalan L.R."/>
        </authorList>
    </citation>
    <scope>NUCLEOTIDE SEQUENCE [LARGE SCALE GENOMIC DNA]</scope>
    <source>
        <strain evidence="2">p3-SID1799</strain>
    </source>
</reference>
<organism evidence="1 2">
    <name type="scientific">Pseudoclavibacter albus</name>
    <dbReference type="NCBI Taxonomy" id="272241"/>
    <lineage>
        <taxon>Bacteria</taxon>
        <taxon>Bacillati</taxon>
        <taxon>Actinomycetota</taxon>
        <taxon>Actinomycetes</taxon>
        <taxon>Micrococcales</taxon>
        <taxon>Microbacteriaceae</taxon>
        <taxon>Pseudoclavibacter</taxon>
    </lineage>
</organism>
<sequence length="257" mass="27346">MPGADEQARSFAASLRDLLWNRFGGFNSLTVSWPEASPDGTAGVAKLMRDNHPLTGDERQQLDGLLGVFAAEHGSMPDTLDLYFSGEGPGVGIEPYWAPRGGNERIAAGVARDEVVLTARLAHLRPLAGVGKFLSQLDARVCTAAQSLTGQDAAAFTGEQGADAQRELRIRVAQEVSSAMGTVIRLMNAGQAAELYAAWAHTIGREDLMTPGPLDEASANKVLMVAAKLNPSAAVLMEQLPQVLEDFALDLMASRFD</sequence>
<comment type="caution">
    <text evidence="1">The sequence shown here is derived from an EMBL/GenBank/DDBJ whole genome shotgun (WGS) entry which is preliminary data.</text>
</comment>
<keyword evidence="2" id="KW-1185">Reference proteome</keyword>
<evidence type="ECO:0000313" key="1">
    <source>
        <dbReference type="EMBL" id="MCT2042880.1"/>
    </source>
</evidence>
<evidence type="ECO:0008006" key="3">
    <source>
        <dbReference type="Google" id="ProtNLM"/>
    </source>
</evidence>